<dbReference type="EMBL" id="JAPQKH010000002">
    <property type="protein sequence ID" value="KAJ5114042.1"/>
    <property type="molecule type" value="Genomic_DNA"/>
</dbReference>
<accession>A0A9W9G8N9</accession>
<dbReference type="Pfam" id="PF08881">
    <property type="entry name" value="CVNH"/>
    <property type="match status" value="1"/>
</dbReference>
<dbReference type="AlphaFoldDB" id="A0A9W9G8N9"/>
<sequence length="105" mass="11595">MSFHASASEIELEDDHILKVTFEDGSESTLDLNEVIGNNDGNFDWGGENFADSASDIELHREGDDEVPVLRAKLGTIEGEQNEADINLGERIANEDGELVFKEEE</sequence>
<dbReference type="PANTHER" id="PTHR42076">
    <property type="entry name" value="CYANOVIRIN-N HOMOLOG"/>
    <property type="match status" value="1"/>
</dbReference>
<dbReference type="InterPro" id="IPR036673">
    <property type="entry name" value="Cyanovirin-N_sf"/>
</dbReference>
<dbReference type="Gene3D" id="2.30.60.10">
    <property type="entry name" value="Cyanovirin-N"/>
    <property type="match status" value="1"/>
</dbReference>
<proteinExistence type="predicted"/>
<dbReference type="SUPFAM" id="SSF51322">
    <property type="entry name" value="Cyanovirin-N"/>
    <property type="match status" value="1"/>
</dbReference>
<reference evidence="2" key="1">
    <citation type="submission" date="2022-11" db="EMBL/GenBank/DDBJ databases">
        <authorList>
            <person name="Petersen C."/>
        </authorList>
    </citation>
    <scope>NUCLEOTIDE SEQUENCE</scope>
    <source>
        <strain evidence="2">IBT 30069</strain>
    </source>
</reference>
<reference evidence="2" key="2">
    <citation type="journal article" date="2023" name="IMA Fungus">
        <title>Comparative genomic study of the Penicillium genus elucidates a diverse pangenome and 15 lateral gene transfer events.</title>
        <authorList>
            <person name="Petersen C."/>
            <person name="Sorensen T."/>
            <person name="Nielsen M.R."/>
            <person name="Sondergaard T.E."/>
            <person name="Sorensen J.L."/>
            <person name="Fitzpatrick D.A."/>
            <person name="Frisvad J.C."/>
            <person name="Nielsen K.L."/>
        </authorList>
    </citation>
    <scope>NUCLEOTIDE SEQUENCE</scope>
    <source>
        <strain evidence="2">IBT 30069</strain>
    </source>
</reference>
<comment type="caution">
    <text evidence="2">The sequence shown here is derived from an EMBL/GenBank/DDBJ whole genome shotgun (WGS) entry which is preliminary data.</text>
</comment>
<evidence type="ECO:0000313" key="2">
    <source>
        <dbReference type="EMBL" id="KAJ5114042.1"/>
    </source>
</evidence>
<name>A0A9W9G8N9_9EURO</name>
<evidence type="ECO:0000259" key="1">
    <source>
        <dbReference type="SMART" id="SM01111"/>
    </source>
</evidence>
<dbReference type="InterPro" id="IPR011058">
    <property type="entry name" value="Cyanovirin-N"/>
</dbReference>
<feature type="domain" description="Cyanovirin-N" evidence="1">
    <location>
        <begin position="2"/>
        <end position="101"/>
    </location>
</feature>
<dbReference type="OrthoDB" id="2441380at2759"/>
<evidence type="ECO:0000313" key="3">
    <source>
        <dbReference type="Proteomes" id="UP001149165"/>
    </source>
</evidence>
<organism evidence="2 3">
    <name type="scientific">Penicillium angulare</name>
    <dbReference type="NCBI Taxonomy" id="116970"/>
    <lineage>
        <taxon>Eukaryota</taxon>
        <taxon>Fungi</taxon>
        <taxon>Dikarya</taxon>
        <taxon>Ascomycota</taxon>
        <taxon>Pezizomycotina</taxon>
        <taxon>Eurotiomycetes</taxon>
        <taxon>Eurotiomycetidae</taxon>
        <taxon>Eurotiales</taxon>
        <taxon>Aspergillaceae</taxon>
        <taxon>Penicillium</taxon>
    </lineage>
</organism>
<dbReference type="SMART" id="SM01111">
    <property type="entry name" value="CVNH"/>
    <property type="match status" value="1"/>
</dbReference>
<dbReference type="Proteomes" id="UP001149165">
    <property type="component" value="Unassembled WGS sequence"/>
</dbReference>
<keyword evidence="3" id="KW-1185">Reference proteome</keyword>
<protein>
    <recommendedName>
        <fullName evidence="1">Cyanovirin-N domain-containing protein</fullName>
    </recommendedName>
</protein>
<dbReference type="PANTHER" id="PTHR42076:SF1">
    <property type="entry name" value="CYANOVIRIN-N DOMAIN-CONTAINING PROTEIN"/>
    <property type="match status" value="1"/>
</dbReference>
<gene>
    <name evidence="2" type="ORF">N7456_002576</name>
</gene>